<evidence type="ECO:0000256" key="2">
    <source>
        <dbReference type="ARBA" id="ARBA00004613"/>
    </source>
</evidence>
<evidence type="ECO:0000313" key="11">
    <source>
        <dbReference type="Proteomes" id="UP000515264"/>
    </source>
</evidence>
<proteinExistence type="inferred from homology"/>
<keyword evidence="11" id="KW-1185">Reference proteome</keyword>
<dbReference type="GO" id="GO:0005198">
    <property type="term" value="F:structural molecule activity"/>
    <property type="evidence" value="ECO:0007669"/>
    <property type="project" value="InterPro"/>
</dbReference>
<dbReference type="Pfam" id="PF00669">
    <property type="entry name" value="Flagellin_N"/>
    <property type="match status" value="1"/>
</dbReference>
<dbReference type="InterPro" id="IPR001029">
    <property type="entry name" value="Flagellin_N"/>
</dbReference>
<dbReference type="Proteomes" id="UP000515264">
    <property type="component" value="Chromosome 1"/>
</dbReference>
<dbReference type="AlphaFoldDB" id="A0A1N6M0R8"/>
<dbReference type="GO" id="GO:0005576">
    <property type="term" value="C:extracellular region"/>
    <property type="evidence" value="ECO:0007669"/>
    <property type="project" value="UniProtKB-SubCell"/>
</dbReference>
<evidence type="ECO:0000256" key="1">
    <source>
        <dbReference type="ARBA" id="ARBA00004365"/>
    </source>
</evidence>
<evidence type="ECO:0000256" key="5">
    <source>
        <dbReference type="ARBA" id="ARBA00023143"/>
    </source>
</evidence>
<keyword evidence="5" id="KW-0975">Bacterial flagellum</keyword>
<keyword evidence="9" id="KW-0282">Flagellum</keyword>
<dbReference type="Proteomes" id="UP000184774">
    <property type="component" value="Unassembled WGS sequence"/>
</dbReference>
<dbReference type="Pfam" id="PF00700">
    <property type="entry name" value="Flagellin_C"/>
    <property type="match status" value="1"/>
</dbReference>
<evidence type="ECO:0000313" key="8">
    <source>
        <dbReference type="EMBL" id="QMV15160.1"/>
    </source>
</evidence>
<evidence type="ECO:0000259" key="7">
    <source>
        <dbReference type="Pfam" id="PF00700"/>
    </source>
</evidence>
<evidence type="ECO:0000256" key="3">
    <source>
        <dbReference type="ARBA" id="ARBA00005709"/>
    </source>
</evidence>
<dbReference type="GO" id="GO:0071973">
    <property type="term" value="P:bacterial-type flagellum-dependent cell motility"/>
    <property type="evidence" value="ECO:0007669"/>
    <property type="project" value="InterPro"/>
</dbReference>
<dbReference type="EMBL" id="FSSB01000007">
    <property type="protein sequence ID" value="SIO93029.1"/>
    <property type="molecule type" value="Genomic_DNA"/>
</dbReference>
<organism evidence="9 10">
    <name type="scientific">Vibrio spartinae</name>
    <dbReference type="NCBI Taxonomy" id="1918945"/>
    <lineage>
        <taxon>Bacteria</taxon>
        <taxon>Pseudomonadati</taxon>
        <taxon>Pseudomonadota</taxon>
        <taxon>Gammaproteobacteria</taxon>
        <taxon>Vibrionales</taxon>
        <taxon>Vibrionaceae</taxon>
        <taxon>Vibrio</taxon>
    </lineage>
</organism>
<dbReference type="GO" id="GO:0009424">
    <property type="term" value="C:bacterial-type flagellum hook"/>
    <property type="evidence" value="ECO:0007669"/>
    <property type="project" value="InterPro"/>
</dbReference>
<accession>A0A1N6M0R8</accession>
<reference evidence="9 10" key="1">
    <citation type="submission" date="2016-12" db="EMBL/GenBank/DDBJ databases">
        <authorList>
            <person name="Song W.-J."/>
            <person name="Kurnit D.M."/>
        </authorList>
    </citation>
    <scope>NUCLEOTIDE SEQUENCE [LARGE SCALE GENOMIC DNA]</scope>
    <source>
        <strain evidence="9 10">CECT 9026</strain>
    </source>
</reference>
<dbReference type="PANTHER" id="PTHR42792">
    <property type="entry name" value="FLAGELLIN"/>
    <property type="match status" value="1"/>
</dbReference>
<dbReference type="InterPro" id="IPR013384">
    <property type="entry name" value="Flagell_FlgL"/>
</dbReference>
<feature type="domain" description="Flagellin C-terminal" evidence="7">
    <location>
        <begin position="320"/>
        <end position="396"/>
    </location>
</feature>
<comment type="similarity">
    <text evidence="3">Belongs to the bacterial flagellin family.</text>
</comment>
<gene>
    <name evidence="9" type="primary">flgL</name>
    <name evidence="9" type="ORF">VSP9026_00675</name>
    <name evidence="8" type="ORF">Vspart_02451</name>
</gene>
<dbReference type="RefSeq" id="WP_074371636.1">
    <property type="nucleotide sequence ID" value="NZ_AP024907.1"/>
</dbReference>
<evidence type="ECO:0000313" key="9">
    <source>
        <dbReference type="EMBL" id="SIO93029.1"/>
    </source>
</evidence>
<reference evidence="8 11" key="3">
    <citation type="journal article" date="2020" name="J. Nat. Prod.">
        <title>Genomics-Metabolomics Profiling Disclosed Marine Vibrio spartinae 3.6 as a Producer of a New Branched Side Chain Prodigiosin.</title>
        <authorList>
            <person name="Vitale G.A."/>
            <person name="Sciarretta M."/>
            <person name="Palma Esposito F."/>
            <person name="January G.G."/>
            <person name="Giaccio M."/>
            <person name="Bunk B."/>
            <person name="Sproer C."/>
            <person name="Bajerski F."/>
            <person name="Power D."/>
            <person name="Festa C."/>
            <person name="Monti M.C."/>
            <person name="D'Auria M.V."/>
            <person name="de Pascale D."/>
        </authorList>
    </citation>
    <scope>NUCLEOTIDE SEQUENCE [LARGE SCALE GENOMIC DNA]</scope>
    <source>
        <strain evidence="8 11">3.6</strain>
    </source>
</reference>
<dbReference type="InterPro" id="IPR046358">
    <property type="entry name" value="Flagellin_C"/>
</dbReference>
<feature type="domain" description="Flagellin N-terminal" evidence="6">
    <location>
        <begin position="5"/>
        <end position="142"/>
    </location>
</feature>
<dbReference type="SUPFAM" id="SSF64518">
    <property type="entry name" value="Phase 1 flagellin"/>
    <property type="match status" value="1"/>
</dbReference>
<keyword evidence="4" id="KW-0964">Secreted</keyword>
<dbReference type="PANTHER" id="PTHR42792:SF1">
    <property type="entry name" value="FLAGELLAR HOOK-ASSOCIATED PROTEIN 3"/>
    <property type="match status" value="1"/>
</dbReference>
<evidence type="ECO:0000256" key="4">
    <source>
        <dbReference type="ARBA" id="ARBA00022525"/>
    </source>
</evidence>
<dbReference type="EMBL" id="CP046268">
    <property type="protein sequence ID" value="QMV15160.1"/>
    <property type="molecule type" value="Genomic_DNA"/>
</dbReference>
<keyword evidence="9" id="KW-0966">Cell projection</keyword>
<name>A0A1N6M0R8_9VIBR</name>
<dbReference type="NCBIfam" id="TIGR02550">
    <property type="entry name" value="flagell_flgL"/>
    <property type="match status" value="1"/>
</dbReference>
<reference evidence="8" key="2">
    <citation type="submission" date="2019-11" db="EMBL/GenBank/DDBJ databases">
        <authorList>
            <person name="January G."/>
            <person name="Bunk B."/>
        </authorList>
    </citation>
    <scope>NUCLEOTIDE SEQUENCE</scope>
    <source>
        <strain evidence="8">3.6</strain>
    </source>
</reference>
<keyword evidence="9" id="KW-0969">Cilium</keyword>
<protein>
    <submittedName>
        <fullName evidence="9">Flagellar hook-associated protein 3</fullName>
    </submittedName>
    <submittedName>
        <fullName evidence="8">Hook-filament junction protein</fullName>
    </submittedName>
</protein>
<sequence>MVGRISSFHNYQAVQNDIRRQEAKIYHNQAQLASGKKLMSPSDNPLATHYIQNVGQQEEQLRQYLDSIVLVRNRLGHQEVIISNAEDYADEAKRTVMEMINGSLSPEDRQAKERELEELADNFLNLANVQDELGNYIFSGTKPDKQPFFRDKEGNVTYAGDDYQRKMKISNSLEMPFNNPGSKVFMQIDNPFGDYEPDYRLQEGSELLLEKATNTDPQDQSKYTVTFVDMGNGKYGYQLEQDGSAVQAGEFDPKTGINYEGVNIELKGQISPGDVIELSPRKTFNIFDSFKKAMEYSRDSVADGSATAKLHQVTREFHAAFIHLTKVRTDIGARLNTLDIQEQEHEDFKLTLAKSKSSFEDLDYADAVIEFSENTRALQASQKAFSKTKDLTLFNYI</sequence>
<dbReference type="Gene3D" id="1.20.1330.10">
    <property type="entry name" value="f41 fragment of flagellin, N-terminal domain"/>
    <property type="match status" value="1"/>
</dbReference>
<evidence type="ECO:0000259" key="6">
    <source>
        <dbReference type="Pfam" id="PF00669"/>
    </source>
</evidence>
<comment type="subcellular location">
    <subcellularLocation>
        <location evidence="1">Bacterial flagellum</location>
    </subcellularLocation>
    <subcellularLocation>
        <location evidence="2">Secreted</location>
    </subcellularLocation>
</comment>
<dbReference type="OrthoDB" id="9768249at2"/>
<dbReference type="InterPro" id="IPR001492">
    <property type="entry name" value="Flagellin"/>
</dbReference>
<evidence type="ECO:0000313" key="10">
    <source>
        <dbReference type="Proteomes" id="UP000184774"/>
    </source>
</evidence>